<name>A0A0U3T0G1_9ACTN</name>
<evidence type="ECO:0000313" key="4">
    <source>
        <dbReference type="Proteomes" id="UP000067689"/>
    </source>
</evidence>
<dbReference type="InterPro" id="IPR052520">
    <property type="entry name" value="ATL_DNA_repair"/>
</dbReference>
<dbReference type="GO" id="GO:0032259">
    <property type="term" value="P:methylation"/>
    <property type="evidence" value="ECO:0007669"/>
    <property type="project" value="UniProtKB-KW"/>
</dbReference>
<dbReference type="InterPro" id="IPR036217">
    <property type="entry name" value="MethylDNA_cys_MeTrfase_DNAb"/>
</dbReference>
<dbReference type="Gene3D" id="1.10.10.10">
    <property type="entry name" value="Winged helix-like DNA-binding domain superfamily/Winged helix DNA-binding domain"/>
    <property type="match status" value="1"/>
</dbReference>
<sequence>MDEAYVEQVLRLVERIPAGRVLPYGRVAEVVAGGYGPRYVGRIMSLYGHAVCWWRVPRADGTLPAPLMMEAQQRWAQEGTPVRNGRVHVAEALWGEAGAS</sequence>
<keyword evidence="4" id="KW-1185">Reference proteome</keyword>
<organism evidence="3 4">
    <name type="scientific">Aeromicrobium erythreum</name>
    <dbReference type="NCBI Taxonomy" id="2041"/>
    <lineage>
        <taxon>Bacteria</taxon>
        <taxon>Bacillati</taxon>
        <taxon>Actinomycetota</taxon>
        <taxon>Actinomycetes</taxon>
        <taxon>Propionibacteriales</taxon>
        <taxon>Nocardioidaceae</taxon>
        <taxon>Aeromicrobium</taxon>
    </lineage>
</organism>
<dbReference type="RefSeq" id="WP_067855872.1">
    <property type="nucleotide sequence ID" value="NZ_CP011502.1"/>
</dbReference>
<dbReference type="Proteomes" id="UP000067689">
    <property type="component" value="Chromosome"/>
</dbReference>
<dbReference type="SUPFAM" id="SSF46767">
    <property type="entry name" value="Methylated DNA-protein cysteine methyltransferase, C-terminal domain"/>
    <property type="match status" value="1"/>
</dbReference>
<keyword evidence="3" id="KW-0489">Methyltransferase</keyword>
<proteinExistence type="predicted"/>
<dbReference type="GO" id="GO:0006281">
    <property type="term" value="P:DNA repair"/>
    <property type="evidence" value="ECO:0007669"/>
    <property type="project" value="InterPro"/>
</dbReference>
<reference evidence="3 4" key="1">
    <citation type="journal article" date="1991" name="Int. J. Syst. Bacteriol.">
        <title>Description of the erythromycin-producing bacterium Arthrobacter sp. strain NRRL B-3381 as Aeromicrobium erythreum gen. nov., sp. nov.</title>
        <authorList>
            <person name="Miller E.S."/>
            <person name="Woese C.R."/>
            <person name="Brenner S."/>
        </authorList>
    </citation>
    <scope>NUCLEOTIDE SEQUENCE [LARGE SCALE GENOMIC DNA]</scope>
    <source>
        <strain evidence="3 4">AR18</strain>
    </source>
</reference>
<feature type="domain" description="Methylated-DNA-[protein]-cysteine S-methyltransferase DNA binding" evidence="2">
    <location>
        <begin position="7"/>
        <end position="74"/>
    </location>
</feature>
<gene>
    <name evidence="3" type="ORF">AERYTH_05895</name>
</gene>
<dbReference type="STRING" id="2041.AERYTH_05895"/>
<dbReference type="AlphaFoldDB" id="A0A0U3T0G1"/>
<dbReference type="PATRIC" id="fig|2041.4.peg.1225"/>
<dbReference type="GO" id="GO:0008168">
    <property type="term" value="F:methyltransferase activity"/>
    <property type="evidence" value="ECO:0007669"/>
    <property type="project" value="UniProtKB-KW"/>
</dbReference>
<accession>A0A0U3T0G1</accession>
<dbReference type="Pfam" id="PF01035">
    <property type="entry name" value="DNA_binding_1"/>
    <property type="match status" value="1"/>
</dbReference>
<dbReference type="InterPro" id="IPR036388">
    <property type="entry name" value="WH-like_DNA-bd_sf"/>
</dbReference>
<dbReference type="InterPro" id="IPR014048">
    <property type="entry name" value="MethylDNA_cys_MeTrfase_DNA-bd"/>
</dbReference>
<dbReference type="KEGG" id="aer:AERYTH_05895"/>
<evidence type="ECO:0000313" key="3">
    <source>
        <dbReference type="EMBL" id="ALX04266.1"/>
    </source>
</evidence>
<evidence type="ECO:0000259" key="2">
    <source>
        <dbReference type="Pfam" id="PF01035"/>
    </source>
</evidence>
<evidence type="ECO:0000256" key="1">
    <source>
        <dbReference type="ARBA" id="ARBA00022763"/>
    </source>
</evidence>
<protein>
    <submittedName>
        <fullName evidence="3">Cysteine methyltransferase</fullName>
    </submittedName>
</protein>
<keyword evidence="1" id="KW-0227">DNA damage</keyword>
<dbReference type="EMBL" id="CP011502">
    <property type="protein sequence ID" value="ALX04266.1"/>
    <property type="molecule type" value="Genomic_DNA"/>
</dbReference>
<dbReference type="PANTHER" id="PTHR42942:SF1">
    <property type="entry name" value="ALKYLTRANSFERASE-LIKE PROTEIN 1"/>
    <property type="match status" value="1"/>
</dbReference>
<keyword evidence="3" id="KW-0808">Transferase</keyword>
<dbReference type="PANTHER" id="PTHR42942">
    <property type="entry name" value="6-O-METHYLGUANINE DNA METHYLTRANSFERASE"/>
    <property type="match status" value="1"/>
</dbReference>